<evidence type="ECO:0000313" key="2">
    <source>
        <dbReference type="EMBL" id="SEK13831.1"/>
    </source>
</evidence>
<dbReference type="Proteomes" id="UP000183529">
    <property type="component" value="Unassembled WGS sequence"/>
</dbReference>
<dbReference type="InterPro" id="IPR004675">
    <property type="entry name" value="AhpD_core"/>
</dbReference>
<dbReference type="Pfam" id="PF02627">
    <property type="entry name" value="CMD"/>
    <property type="match status" value="1"/>
</dbReference>
<dbReference type="PANTHER" id="PTHR35446:SF3">
    <property type="entry name" value="CMD DOMAIN-CONTAINING PROTEIN"/>
    <property type="match status" value="1"/>
</dbReference>
<protein>
    <submittedName>
        <fullName evidence="2">Alkylhydroperoxidase AhpD family core domain-containing protein</fullName>
    </submittedName>
</protein>
<accession>A0AAQ1GN43</accession>
<dbReference type="InterPro" id="IPR029032">
    <property type="entry name" value="AhpD-like"/>
</dbReference>
<organism evidence="2 3">
    <name type="scientific">Paraburkholderia tropica</name>
    <dbReference type="NCBI Taxonomy" id="92647"/>
    <lineage>
        <taxon>Bacteria</taxon>
        <taxon>Pseudomonadati</taxon>
        <taxon>Pseudomonadota</taxon>
        <taxon>Betaproteobacteria</taxon>
        <taxon>Burkholderiales</taxon>
        <taxon>Burkholderiaceae</taxon>
        <taxon>Paraburkholderia</taxon>
    </lineage>
</organism>
<comment type="caution">
    <text evidence="2">The sequence shown here is derived from an EMBL/GenBank/DDBJ whole genome shotgun (WGS) entry which is preliminary data.</text>
</comment>
<evidence type="ECO:0000313" key="3">
    <source>
        <dbReference type="Proteomes" id="UP000183529"/>
    </source>
</evidence>
<dbReference type="SUPFAM" id="SSF69118">
    <property type="entry name" value="AhpD-like"/>
    <property type="match status" value="1"/>
</dbReference>
<dbReference type="NCBIfam" id="TIGR00778">
    <property type="entry name" value="ahpD_dom"/>
    <property type="match status" value="1"/>
</dbReference>
<name>A0AAQ1GN43_9BURK</name>
<dbReference type="Gene3D" id="1.20.1290.10">
    <property type="entry name" value="AhpD-like"/>
    <property type="match status" value="1"/>
</dbReference>
<dbReference type="InterPro" id="IPR003779">
    <property type="entry name" value="CMD-like"/>
</dbReference>
<dbReference type="RefSeq" id="WP_074987208.1">
    <property type="nucleotide sequence ID" value="NZ_CADFGN010000006.1"/>
</dbReference>
<proteinExistence type="predicted"/>
<evidence type="ECO:0000259" key="1">
    <source>
        <dbReference type="Pfam" id="PF02627"/>
    </source>
</evidence>
<dbReference type="GO" id="GO:0051920">
    <property type="term" value="F:peroxiredoxin activity"/>
    <property type="evidence" value="ECO:0007669"/>
    <property type="project" value="InterPro"/>
</dbReference>
<reference evidence="2 3" key="1">
    <citation type="submission" date="2016-10" db="EMBL/GenBank/DDBJ databases">
        <authorList>
            <person name="Varghese N."/>
            <person name="Submissions S."/>
        </authorList>
    </citation>
    <scope>NUCLEOTIDE SEQUENCE [LARGE SCALE GENOMIC DNA]</scope>
    <source>
        <strain evidence="2 3">LMG 22274</strain>
    </source>
</reference>
<sequence length="199" mass="20690">MSRLPLHTVESAPEASRPFLERSLAANGFLPNLVASLANAPVALETYLTVGEINGRSGLTLAEREAVQITAAAIHGCGFCVAGHTAVALKKAQLAAPVVDALRIGSPSGDARLDAVAVFTRDVIATRGAVQDAARAAFAAAGFSDANALEVILGVSLATLCNFANNFAQNELNPQLAGYRWNADDYLHRATQPATEHSA</sequence>
<dbReference type="EMBL" id="FNZM01000025">
    <property type="protein sequence ID" value="SEK13831.1"/>
    <property type="molecule type" value="Genomic_DNA"/>
</dbReference>
<dbReference type="PANTHER" id="PTHR35446">
    <property type="entry name" value="SI:CH211-175M2.5"/>
    <property type="match status" value="1"/>
</dbReference>
<gene>
    <name evidence="2" type="ORF">SAMN05216550_12551</name>
</gene>
<feature type="domain" description="Carboxymuconolactone decarboxylase-like" evidence="1">
    <location>
        <begin position="52"/>
        <end position="117"/>
    </location>
</feature>
<dbReference type="AlphaFoldDB" id="A0AAQ1GN43"/>